<comment type="subcellular location">
    <subcellularLocation>
        <location evidence="1">Cell envelope</location>
    </subcellularLocation>
</comment>
<dbReference type="OrthoDB" id="5729110at2"/>
<keyword evidence="2 3" id="KW-0732">Signal</keyword>
<organism evidence="5 6">
    <name type="scientific">Fulvimarina manganoxydans</name>
    <dbReference type="NCBI Taxonomy" id="937218"/>
    <lineage>
        <taxon>Bacteria</taxon>
        <taxon>Pseudomonadati</taxon>
        <taxon>Pseudomonadota</taxon>
        <taxon>Alphaproteobacteria</taxon>
        <taxon>Hyphomicrobiales</taxon>
        <taxon>Aurantimonadaceae</taxon>
        <taxon>Fulvimarina</taxon>
    </lineage>
</organism>
<dbReference type="EMBL" id="FWXR01000023">
    <property type="protein sequence ID" value="SMD07023.1"/>
    <property type="molecule type" value="Genomic_DNA"/>
</dbReference>
<evidence type="ECO:0000256" key="1">
    <source>
        <dbReference type="ARBA" id="ARBA00004196"/>
    </source>
</evidence>
<dbReference type="Gene3D" id="1.20.1420.20">
    <property type="entry name" value="M75 peptidase, HXXE motif"/>
    <property type="match status" value="1"/>
</dbReference>
<evidence type="ECO:0000259" key="4">
    <source>
        <dbReference type="Pfam" id="PF09375"/>
    </source>
</evidence>
<sequence length="377" mass="40510">MTMTKPSILFTALAAMTAMLMAWPAGAQEDGPPTPTTASAGEKLDVVWNVIDGAIRPGYSAFEDAAREEATKIGALCEMPDEVQLQTAREGFGQLAKAFAAIEFVRFGPITEDHRLERILFFPDRRGVTLRQVQAILANTEDDSALSPATLAQKSVAVQGLTALEFVLFGSGSQTLETKGGDFRCSYAKAIADNIVSIAEAVTAGWGNEEGITSRLTNPSQSDTAYRKADDSLKEITSIFIDGLEMIRDQRLKPALGEDAQDANPKAFLYHRSENALAALSANFTGLRQIFDAAQYGEILPEAQASYLPDAISFEFDNARRTLDAIPAPLADVVVSKENRDKLDYVLIVTGSLQSEFANQLAPALGLSAGFSSLDGD</sequence>
<dbReference type="CDD" id="cd14659">
    <property type="entry name" value="Imelysin-like_IPPA"/>
    <property type="match status" value="1"/>
</dbReference>
<evidence type="ECO:0000256" key="2">
    <source>
        <dbReference type="ARBA" id="ARBA00022729"/>
    </source>
</evidence>
<dbReference type="InterPro" id="IPR018976">
    <property type="entry name" value="Imelysin-like"/>
</dbReference>
<dbReference type="STRING" id="937218.SAMN06297251_12353"/>
<dbReference type="InterPro" id="IPR038352">
    <property type="entry name" value="Imelysin_sf"/>
</dbReference>
<evidence type="ECO:0000256" key="3">
    <source>
        <dbReference type="SAM" id="SignalP"/>
    </source>
</evidence>
<reference evidence="5 6" key="1">
    <citation type="submission" date="2017-04" db="EMBL/GenBank/DDBJ databases">
        <authorList>
            <person name="Afonso C.L."/>
            <person name="Miller P.J."/>
            <person name="Scott M.A."/>
            <person name="Spackman E."/>
            <person name="Goraichik I."/>
            <person name="Dimitrov K.M."/>
            <person name="Suarez D.L."/>
            <person name="Swayne D.E."/>
        </authorList>
    </citation>
    <scope>NUCLEOTIDE SEQUENCE [LARGE SCALE GENOMIC DNA]</scope>
    <source>
        <strain evidence="5 6">CGMCC 1.10972</strain>
    </source>
</reference>
<feature type="signal peptide" evidence="3">
    <location>
        <begin position="1"/>
        <end position="27"/>
    </location>
</feature>
<gene>
    <name evidence="5" type="ORF">SAMN06297251_12353</name>
</gene>
<evidence type="ECO:0000313" key="5">
    <source>
        <dbReference type="EMBL" id="SMD07023.1"/>
    </source>
</evidence>
<dbReference type="Pfam" id="PF09375">
    <property type="entry name" value="Peptidase_M75"/>
    <property type="match status" value="1"/>
</dbReference>
<feature type="domain" description="Imelysin-like" evidence="4">
    <location>
        <begin position="55"/>
        <end position="344"/>
    </location>
</feature>
<dbReference type="RefSeq" id="WP_084412104.1">
    <property type="nucleotide sequence ID" value="NZ_FWXR01000023.1"/>
</dbReference>
<feature type="chain" id="PRO_5012664410" description="Imelysin-like domain-containing protein" evidence="3">
    <location>
        <begin position="28"/>
        <end position="377"/>
    </location>
</feature>
<proteinExistence type="predicted"/>
<name>A0A1W2EB95_9HYPH</name>
<keyword evidence="6" id="KW-1185">Reference proteome</keyword>
<evidence type="ECO:0000313" key="6">
    <source>
        <dbReference type="Proteomes" id="UP000192656"/>
    </source>
</evidence>
<dbReference type="Proteomes" id="UP000192656">
    <property type="component" value="Unassembled WGS sequence"/>
</dbReference>
<dbReference type="InterPro" id="IPR034984">
    <property type="entry name" value="Imelysin-like_IPPA"/>
</dbReference>
<protein>
    <recommendedName>
        <fullName evidence="4">Imelysin-like domain-containing protein</fullName>
    </recommendedName>
</protein>
<dbReference type="AlphaFoldDB" id="A0A1W2EB95"/>
<accession>A0A1W2EB95</accession>
<dbReference type="GO" id="GO:0030313">
    <property type="term" value="C:cell envelope"/>
    <property type="evidence" value="ECO:0007669"/>
    <property type="project" value="UniProtKB-SubCell"/>
</dbReference>